<organism evidence="1 2">
    <name type="scientific">Dacryopinax primogenitus (strain DJM 731)</name>
    <name type="common">Brown rot fungus</name>
    <dbReference type="NCBI Taxonomy" id="1858805"/>
    <lineage>
        <taxon>Eukaryota</taxon>
        <taxon>Fungi</taxon>
        <taxon>Dikarya</taxon>
        <taxon>Basidiomycota</taxon>
        <taxon>Agaricomycotina</taxon>
        <taxon>Dacrymycetes</taxon>
        <taxon>Dacrymycetales</taxon>
        <taxon>Dacrymycetaceae</taxon>
        <taxon>Dacryopinax</taxon>
    </lineage>
</organism>
<sequence length="140" mass="15511">MPRLRSTLIYKEEQHASSYRTAGYQALRRTFLCFAARTSQIHLRAKKRQFTRPYKAYILALLLVFSVNDGHDNPNPPTQLPITMRLINVLLLLALAGSAPVLAQIHCEACCICDPICRNPCESEAPNCCGPEGAPGVSEL</sequence>
<protein>
    <submittedName>
        <fullName evidence="1">Uncharacterized protein</fullName>
    </submittedName>
</protein>
<reference evidence="1 2" key="1">
    <citation type="journal article" date="2012" name="Science">
        <title>The Paleozoic origin of enzymatic lignin decomposition reconstructed from 31 fungal genomes.</title>
        <authorList>
            <person name="Floudas D."/>
            <person name="Binder M."/>
            <person name="Riley R."/>
            <person name="Barry K."/>
            <person name="Blanchette R.A."/>
            <person name="Henrissat B."/>
            <person name="Martinez A.T."/>
            <person name="Otillar R."/>
            <person name="Spatafora J.W."/>
            <person name="Yadav J.S."/>
            <person name="Aerts A."/>
            <person name="Benoit I."/>
            <person name="Boyd A."/>
            <person name="Carlson A."/>
            <person name="Copeland A."/>
            <person name="Coutinho P.M."/>
            <person name="de Vries R.P."/>
            <person name="Ferreira P."/>
            <person name="Findley K."/>
            <person name="Foster B."/>
            <person name="Gaskell J."/>
            <person name="Glotzer D."/>
            <person name="Gorecki P."/>
            <person name="Heitman J."/>
            <person name="Hesse C."/>
            <person name="Hori C."/>
            <person name="Igarashi K."/>
            <person name="Jurgens J.A."/>
            <person name="Kallen N."/>
            <person name="Kersten P."/>
            <person name="Kohler A."/>
            <person name="Kuees U."/>
            <person name="Kumar T.K.A."/>
            <person name="Kuo A."/>
            <person name="LaButti K."/>
            <person name="Larrondo L.F."/>
            <person name="Lindquist E."/>
            <person name="Ling A."/>
            <person name="Lombard V."/>
            <person name="Lucas S."/>
            <person name="Lundell T."/>
            <person name="Martin R."/>
            <person name="McLaughlin D.J."/>
            <person name="Morgenstern I."/>
            <person name="Morin E."/>
            <person name="Murat C."/>
            <person name="Nagy L.G."/>
            <person name="Nolan M."/>
            <person name="Ohm R.A."/>
            <person name="Patyshakuliyeva A."/>
            <person name="Rokas A."/>
            <person name="Ruiz-Duenas F.J."/>
            <person name="Sabat G."/>
            <person name="Salamov A."/>
            <person name="Samejima M."/>
            <person name="Schmutz J."/>
            <person name="Slot J.C."/>
            <person name="St John F."/>
            <person name="Stenlid J."/>
            <person name="Sun H."/>
            <person name="Sun S."/>
            <person name="Syed K."/>
            <person name="Tsang A."/>
            <person name="Wiebenga A."/>
            <person name="Young D."/>
            <person name="Pisabarro A."/>
            <person name="Eastwood D.C."/>
            <person name="Martin F."/>
            <person name="Cullen D."/>
            <person name="Grigoriev I.V."/>
            <person name="Hibbett D.S."/>
        </authorList>
    </citation>
    <scope>NUCLEOTIDE SEQUENCE [LARGE SCALE GENOMIC DNA]</scope>
    <source>
        <strain evidence="1 2">DJM-731 SS1</strain>
    </source>
</reference>
<gene>
    <name evidence="1" type="ORF">DACRYDRAFT_103110</name>
</gene>
<dbReference type="RefSeq" id="XP_040633057.1">
    <property type="nucleotide sequence ID" value="XM_040767715.1"/>
</dbReference>
<evidence type="ECO:0000313" key="2">
    <source>
        <dbReference type="Proteomes" id="UP000030653"/>
    </source>
</evidence>
<accession>M5GGV8</accession>
<proteinExistence type="predicted"/>
<dbReference type="AlphaFoldDB" id="M5GGV8"/>
<dbReference type="HOGENOM" id="CLU_1835103_0_0_1"/>
<keyword evidence="2" id="KW-1185">Reference proteome</keyword>
<dbReference type="EMBL" id="JH795855">
    <property type="protein sequence ID" value="EJU06163.1"/>
    <property type="molecule type" value="Genomic_DNA"/>
</dbReference>
<name>M5GGV8_DACPD</name>
<dbReference type="Proteomes" id="UP000030653">
    <property type="component" value="Unassembled WGS sequence"/>
</dbReference>
<evidence type="ECO:0000313" key="1">
    <source>
        <dbReference type="EMBL" id="EJU06163.1"/>
    </source>
</evidence>
<dbReference type="GeneID" id="63682777"/>
<dbReference type="OrthoDB" id="10529263at2759"/>